<evidence type="ECO:0000313" key="1">
    <source>
        <dbReference type="EMBL" id="MQY30024.1"/>
    </source>
</evidence>
<dbReference type="Proteomes" id="UP000431401">
    <property type="component" value="Unassembled WGS sequence"/>
</dbReference>
<proteinExistence type="predicted"/>
<dbReference type="AlphaFoldDB" id="A0A7K0DYT5"/>
<protein>
    <submittedName>
        <fullName evidence="1">Uncharacterized protein</fullName>
    </submittedName>
</protein>
<reference evidence="1 2" key="1">
    <citation type="submission" date="2019-10" db="EMBL/GenBank/DDBJ databases">
        <title>Nocardia macrotermitis sp. nov. and Nocardia aurantia sp. nov., isolated from the gut of fungus growing-termite Macrotermes natalensis.</title>
        <authorList>
            <person name="Benndorf R."/>
            <person name="Schwitalla J."/>
            <person name="Martin K."/>
            <person name="De Beer W."/>
            <person name="Kaster A.-K."/>
            <person name="Vollmers J."/>
            <person name="Poulsen M."/>
            <person name="Beemelmanns C."/>
        </authorList>
    </citation>
    <scope>NUCLEOTIDE SEQUENCE [LARGE SCALE GENOMIC DNA]</scope>
    <source>
        <strain evidence="1 2">RB56</strain>
    </source>
</reference>
<dbReference type="RefSeq" id="WP_153347273.1">
    <property type="nucleotide sequence ID" value="NZ_WEGI01000012.1"/>
</dbReference>
<keyword evidence="2" id="KW-1185">Reference proteome</keyword>
<organism evidence="1 2">
    <name type="scientific">Nocardia aurantia</name>
    <dbReference type="NCBI Taxonomy" id="2585199"/>
    <lineage>
        <taxon>Bacteria</taxon>
        <taxon>Bacillati</taxon>
        <taxon>Actinomycetota</taxon>
        <taxon>Actinomycetes</taxon>
        <taxon>Mycobacteriales</taxon>
        <taxon>Nocardiaceae</taxon>
        <taxon>Nocardia</taxon>
    </lineage>
</organism>
<name>A0A7K0DYT5_9NOCA</name>
<comment type="caution">
    <text evidence="1">The sequence shown here is derived from an EMBL/GenBank/DDBJ whole genome shotgun (WGS) entry which is preliminary data.</text>
</comment>
<evidence type="ECO:0000313" key="2">
    <source>
        <dbReference type="Proteomes" id="UP000431401"/>
    </source>
</evidence>
<dbReference type="EMBL" id="WEGI01000012">
    <property type="protein sequence ID" value="MQY30024.1"/>
    <property type="molecule type" value="Genomic_DNA"/>
</dbReference>
<dbReference type="OrthoDB" id="981250at2"/>
<gene>
    <name evidence="1" type="ORF">NRB56_56180</name>
</gene>
<accession>A0A7K0DYT5</accession>
<sequence length="112" mass="11861">MGYDLHITRSDVWYESLRTPITAAEWDAVATASGIAVHTPGDADIAPLYDLEVPDGSTVPLQWYEGGIISYGSGHSDAAILALAQLAARMNARLVGDDGEQYDPSTGKPVAD</sequence>